<evidence type="ECO:0000256" key="1">
    <source>
        <dbReference type="ARBA" id="ARBA00007116"/>
    </source>
</evidence>
<dbReference type="GO" id="GO:0005840">
    <property type="term" value="C:ribosome"/>
    <property type="evidence" value="ECO:0007669"/>
    <property type="project" value="UniProtKB-KW"/>
</dbReference>
<evidence type="ECO:0000256" key="4">
    <source>
        <dbReference type="ARBA" id="ARBA00022980"/>
    </source>
</evidence>
<keyword evidence="9" id="KW-1185">Reference proteome</keyword>
<dbReference type="NCBIfam" id="TIGR00060">
    <property type="entry name" value="L18_bact"/>
    <property type="match status" value="1"/>
</dbReference>
<accession>A0ABY4SV33</accession>
<dbReference type="PANTHER" id="PTHR12899:SF3">
    <property type="entry name" value="LARGE RIBOSOMAL SUBUNIT PROTEIN UL18M"/>
    <property type="match status" value="1"/>
</dbReference>
<sequence length="119" mass="13407">MNKKNARIKRAKKTRKKLCKLDVTRLAVYRTSRHIYAQIISKDNSKTLVAASTMEQAISKQLHNSNTGNKNAAAIVGQKIAERAIKKGIIDVSFDRSGFKYHGRIKMLADSARKFGLKF</sequence>
<evidence type="ECO:0000256" key="6">
    <source>
        <dbReference type="ARBA" id="ARBA00035197"/>
    </source>
</evidence>
<dbReference type="Gene3D" id="3.30.420.100">
    <property type="match status" value="1"/>
</dbReference>
<keyword evidence="3 7" id="KW-0694">RNA-binding</keyword>
<dbReference type="InterPro" id="IPR005484">
    <property type="entry name" value="Ribosomal_uL18_bac/plant/anim"/>
</dbReference>
<comment type="similarity">
    <text evidence="1 7">Belongs to the universal ribosomal protein uL18 family.</text>
</comment>
<dbReference type="Proteomes" id="UP001056834">
    <property type="component" value="Chromosome"/>
</dbReference>
<keyword evidence="4 7" id="KW-0689">Ribosomal protein</keyword>
<dbReference type="EMBL" id="CP097762">
    <property type="protein sequence ID" value="URJ25284.1"/>
    <property type="molecule type" value="Genomic_DNA"/>
</dbReference>
<dbReference type="Pfam" id="PF00861">
    <property type="entry name" value="Ribosomal_L18p"/>
    <property type="match status" value="1"/>
</dbReference>
<dbReference type="RefSeq" id="WP_250223415.1">
    <property type="nucleotide sequence ID" value="NZ_CP097762.1"/>
</dbReference>
<keyword evidence="2 7" id="KW-0699">rRNA-binding</keyword>
<gene>
    <name evidence="7 8" type="primary">rplR</name>
    <name evidence="8" type="ORF">M9405_00955</name>
</gene>
<protein>
    <recommendedName>
        <fullName evidence="6 7">Large ribosomal subunit protein uL18</fullName>
    </recommendedName>
</protein>
<dbReference type="SUPFAM" id="SSF53137">
    <property type="entry name" value="Translational machinery components"/>
    <property type="match status" value="1"/>
</dbReference>
<dbReference type="InterPro" id="IPR004389">
    <property type="entry name" value="Ribosomal_uL18_bac-type"/>
</dbReference>
<organism evidence="8 9">
    <name type="scientific">Candidatus Blochmannia ocreatus</name>
    <name type="common">nom. nud.</name>
    <dbReference type="NCBI Taxonomy" id="251538"/>
    <lineage>
        <taxon>Bacteria</taxon>
        <taxon>Pseudomonadati</taxon>
        <taxon>Pseudomonadota</taxon>
        <taxon>Gammaproteobacteria</taxon>
        <taxon>Enterobacterales</taxon>
        <taxon>Enterobacteriaceae</taxon>
        <taxon>ant endosymbionts</taxon>
        <taxon>Candidatus Blochmanniella</taxon>
    </lineage>
</organism>
<evidence type="ECO:0000256" key="3">
    <source>
        <dbReference type="ARBA" id="ARBA00022884"/>
    </source>
</evidence>
<comment type="subunit">
    <text evidence="7">Part of the 50S ribosomal subunit; part of the 5S rRNA/L5/L18/L25 subcomplex. Contacts the 5S and 23S rRNAs.</text>
</comment>
<dbReference type="InterPro" id="IPR057268">
    <property type="entry name" value="Ribosomal_L18"/>
</dbReference>
<reference evidence="8" key="1">
    <citation type="submission" date="2022-05" db="EMBL/GenBank/DDBJ databases">
        <title>Impact of host demography and evolutionary history on endosymbiont molecular evolution: a test in carpenter ants (Genus Camponotus) and their Blochmannia endosymbionts.</title>
        <authorList>
            <person name="Manthey J.D."/>
            <person name="Giron J.C."/>
            <person name="Hruska J.P."/>
        </authorList>
    </citation>
    <scope>NUCLEOTIDE SEQUENCE</scope>
    <source>
        <strain evidence="8">C-006</strain>
    </source>
</reference>
<dbReference type="PANTHER" id="PTHR12899">
    <property type="entry name" value="39S RIBOSOMAL PROTEIN L18, MITOCHONDRIAL"/>
    <property type="match status" value="1"/>
</dbReference>
<keyword evidence="5 7" id="KW-0687">Ribonucleoprotein</keyword>
<evidence type="ECO:0000256" key="7">
    <source>
        <dbReference type="HAMAP-Rule" id="MF_01337"/>
    </source>
</evidence>
<evidence type="ECO:0000256" key="5">
    <source>
        <dbReference type="ARBA" id="ARBA00023274"/>
    </source>
</evidence>
<comment type="function">
    <text evidence="7">This is one of the proteins that bind and probably mediate the attachment of the 5S RNA into the large ribosomal subunit, where it forms part of the central protuberance.</text>
</comment>
<name>A0ABY4SV33_9ENTR</name>
<evidence type="ECO:0000313" key="9">
    <source>
        <dbReference type="Proteomes" id="UP001056834"/>
    </source>
</evidence>
<evidence type="ECO:0000256" key="2">
    <source>
        <dbReference type="ARBA" id="ARBA00022730"/>
    </source>
</evidence>
<evidence type="ECO:0000313" key="8">
    <source>
        <dbReference type="EMBL" id="URJ25284.1"/>
    </source>
</evidence>
<proteinExistence type="inferred from homology"/>
<dbReference type="HAMAP" id="MF_01337_B">
    <property type="entry name" value="Ribosomal_uL18_B"/>
    <property type="match status" value="1"/>
</dbReference>
<dbReference type="CDD" id="cd00432">
    <property type="entry name" value="Ribosomal_L18_L5e"/>
    <property type="match status" value="1"/>
</dbReference>